<keyword evidence="3" id="KW-0804">Transcription</keyword>
<gene>
    <name evidence="6" type="primary">kdgR_30</name>
    <name evidence="6" type="ORF">SDC9_112692</name>
</gene>
<dbReference type="PROSITE" id="PS51077">
    <property type="entry name" value="HTH_ICLR"/>
    <property type="match status" value="1"/>
</dbReference>
<dbReference type="Gene3D" id="1.10.10.10">
    <property type="entry name" value="Winged helix-like DNA-binding domain superfamily/Winged helix DNA-binding domain"/>
    <property type="match status" value="1"/>
</dbReference>
<organism evidence="6">
    <name type="scientific">bioreactor metagenome</name>
    <dbReference type="NCBI Taxonomy" id="1076179"/>
    <lineage>
        <taxon>unclassified sequences</taxon>
        <taxon>metagenomes</taxon>
        <taxon>ecological metagenomes</taxon>
    </lineage>
</organism>
<dbReference type="InterPro" id="IPR036390">
    <property type="entry name" value="WH_DNA-bd_sf"/>
</dbReference>
<dbReference type="Pfam" id="PF09339">
    <property type="entry name" value="HTH_IclR"/>
    <property type="match status" value="1"/>
</dbReference>
<name>A0A645BK03_9ZZZZ</name>
<dbReference type="InterPro" id="IPR050707">
    <property type="entry name" value="HTH_MetabolicPath_Reg"/>
</dbReference>
<keyword evidence="2" id="KW-0238">DNA-binding</keyword>
<protein>
    <submittedName>
        <fullName evidence="6">Pectin degradation repressor protein KdgR</fullName>
    </submittedName>
</protein>
<reference evidence="6" key="1">
    <citation type="submission" date="2019-08" db="EMBL/GenBank/DDBJ databases">
        <authorList>
            <person name="Kucharzyk K."/>
            <person name="Murdoch R.W."/>
            <person name="Higgins S."/>
            <person name="Loffler F."/>
        </authorList>
    </citation>
    <scope>NUCLEOTIDE SEQUENCE</scope>
</reference>
<comment type="caution">
    <text evidence="6">The sequence shown here is derived from an EMBL/GenBank/DDBJ whole genome shotgun (WGS) entry which is preliminary data.</text>
</comment>
<dbReference type="Pfam" id="PF01614">
    <property type="entry name" value="IclR_C"/>
    <property type="match status" value="1"/>
</dbReference>
<dbReference type="PANTHER" id="PTHR30136">
    <property type="entry name" value="HELIX-TURN-HELIX TRANSCRIPTIONAL REGULATOR, ICLR FAMILY"/>
    <property type="match status" value="1"/>
</dbReference>
<dbReference type="Gene3D" id="3.30.450.40">
    <property type="match status" value="1"/>
</dbReference>
<evidence type="ECO:0000259" key="4">
    <source>
        <dbReference type="PROSITE" id="PS51077"/>
    </source>
</evidence>
<dbReference type="PANTHER" id="PTHR30136:SF24">
    <property type="entry name" value="HTH-TYPE TRANSCRIPTIONAL REPRESSOR ALLR"/>
    <property type="match status" value="1"/>
</dbReference>
<evidence type="ECO:0000256" key="3">
    <source>
        <dbReference type="ARBA" id="ARBA00023163"/>
    </source>
</evidence>
<proteinExistence type="predicted"/>
<dbReference type="SUPFAM" id="SSF46785">
    <property type="entry name" value="Winged helix' DNA-binding domain"/>
    <property type="match status" value="1"/>
</dbReference>
<dbReference type="AlphaFoldDB" id="A0A645BK03"/>
<dbReference type="InterPro" id="IPR029016">
    <property type="entry name" value="GAF-like_dom_sf"/>
</dbReference>
<dbReference type="GO" id="GO:0003700">
    <property type="term" value="F:DNA-binding transcription factor activity"/>
    <property type="evidence" value="ECO:0007669"/>
    <property type="project" value="TreeGrafter"/>
</dbReference>
<dbReference type="GO" id="GO:0045892">
    <property type="term" value="P:negative regulation of DNA-templated transcription"/>
    <property type="evidence" value="ECO:0007669"/>
    <property type="project" value="TreeGrafter"/>
</dbReference>
<feature type="domain" description="HTH iclR-type" evidence="4">
    <location>
        <begin position="6"/>
        <end position="69"/>
    </location>
</feature>
<dbReference type="InterPro" id="IPR005471">
    <property type="entry name" value="Tscrpt_reg_IclR_N"/>
</dbReference>
<dbReference type="EMBL" id="VSSQ01020718">
    <property type="protein sequence ID" value="MPM65790.1"/>
    <property type="molecule type" value="Genomic_DNA"/>
</dbReference>
<dbReference type="SUPFAM" id="SSF55781">
    <property type="entry name" value="GAF domain-like"/>
    <property type="match status" value="1"/>
</dbReference>
<sequence length="256" mass="28054">MKQEQHRATARVLDILEYLAAANGDGHTLTELAAALDAPKSSLFPIIHTLAERKYIQLERDTGKYCIGIGTYALGESFVAGKDSMELTLQAMSRVVSDCEETCQLAVLDGDKVLYLGKVDSPHAIRMISHVGARLPANSTALGKALLSGLTDSEVRELYAEGMHQMTEHTINDIDVLLEQINQVRGGAPAWEREESNLHISCCAVPICSKGKVLAAVSVSVPIFRLDEDKERVVTASLFRAKKEIEQLSEERGFFL</sequence>
<dbReference type="SMART" id="SM00346">
    <property type="entry name" value="HTH_ICLR"/>
    <property type="match status" value="1"/>
</dbReference>
<evidence type="ECO:0000313" key="6">
    <source>
        <dbReference type="EMBL" id="MPM65790.1"/>
    </source>
</evidence>
<accession>A0A645BK03</accession>
<dbReference type="InterPro" id="IPR014757">
    <property type="entry name" value="Tscrpt_reg_IclR_C"/>
</dbReference>
<dbReference type="PROSITE" id="PS51078">
    <property type="entry name" value="ICLR_ED"/>
    <property type="match status" value="1"/>
</dbReference>
<keyword evidence="1" id="KW-0805">Transcription regulation</keyword>
<evidence type="ECO:0000256" key="2">
    <source>
        <dbReference type="ARBA" id="ARBA00023125"/>
    </source>
</evidence>
<evidence type="ECO:0000259" key="5">
    <source>
        <dbReference type="PROSITE" id="PS51078"/>
    </source>
</evidence>
<feature type="domain" description="IclR-ED" evidence="5">
    <location>
        <begin position="70"/>
        <end position="254"/>
    </location>
</feature>
<dbReference type="GO" id="GO:0003677">
    <property type="term" value="F:DNA binding"/>
    <property type="evidence" value="ECO:0007669"/>
    <property type="project" value="UniProtKB-KW"/>
</dbReference>
<evidence type="ECO:0000256" key="1">
    <source>
        <dbReference type="ARBA" id="ARBA00023015"/>
    </source>
</evidence>
<dbReference type="InterPro" id="IPR036388">
    <property type="entry name" value="WH-like_DNA-bd_sf"/>
</dbReference>